<protein>
    <submittedName>
        <fullName evidence="2">Uncharacterized protein</fullName>
    </submittedName>
</protein>
<accession>A0A4Q7Z676</accession>
<feature type="transmembrane region" description="Helical" evidence="1">
    <location>
        <begin position="148"/>
        <end position="172"/>
    </location>
</feature>
<keyword evidence="3" id="KW-1185">Reference proteome</keyword>
<organism evidence="2 3">
    <name type="scientific">Fluviicoccus keumensis</name>
    <dbReference type="NCBI Taxonomy" id="1435465"/>
    <lineage>
        <taxon>Bacteria</taxon>
        <taxon>Pseudomonadati</taxon>
        <taxon>Pseudomonadota</taxon>
        <taxon>Gammaproteobacteria</taxon>
        <taxon>Moraxellales</taxon>
        <taxon>Moraxellaceae</taxon>
        <taxon>Fluviicoccus</taxon>
    </lineage>
</organism>
<evidence type="ECO:0000313" key="2">
    <source>
        <dbReference type="EMBL" id="RZU45205.1"/>
    </source>
</evidence>
<comment type="caution">
    <text evidence="2">The sequence shown here is derived from an EMBL/GenBank/DDBJ whole genome shotgun (WGS) entry which is preliminary data.</text>
</comment>
<proteinExistence type="predicted"/>
<gene>
    <name evidence="2" type="ORF">EV700_2020</name>
</gene>
<dbReference type="OrthoDB" id="6716994at2"/>
<dbReference type="EMBL" id="SHKX01000012">
    <property type="protein sequence ID" value="RZU45205.1"/>
    <property type="molecule type" value="Genomic_DNA"/>
</dbReference>
<dbReference type="RefSeq" id="WP_130413315.1">
    <property type="nucleotide sequence ID" value="NZ_SHKX01000012.1"/>
</dbReference>
<keyword evidence="1" id="KW-0812">Transmembrane</keyword>
<keyword evidence="1" id="KW-1133">Transmembrane helix</keyword>
<dbReference type="Proteomes" id="UP000292423">
    <property type="component" value="Unassembled WGS sequence"/>
</dbReference>
<feature type="transmembrane region" description="Helical" evidence="1">
    <location>
        <begin position="184"/>
        <end position="203"/>
    </location>
</feature>
<keyword evidence="1" id="KW-0472">Membrane</keyword>
<name>A0A4Q7Z676_9GAMM</name>
<evidence type="ECO:0000256" key="1">
    <source>
        <dbReference type="SAM" id="Phobius"/>
    </source>
</evidence>
<evidence type="ECO:0000313" key="3">
    <source>
        <dbReference type="Proteomes" id="UP000292423"/>
    </source>
</evidence>
<dbReference type="AlphaFoldDB" id="A0A4Q7Z676"/>
<reference evidence="2 3" key="1">
    <citation type="submission" date="2019-02" db="EMBL/GenBank/DDBJ databases">
        <title>Genomic Encyclopedia of Type Strains, Phase IV (KMG-IV): sequencing the most valuable type-strain genomes for metagenomic binning, comparative biology and taxonomic classification.</title>
        <authorList>
            <person name="Goeker M."/>
        </authorList>
    </citation>
    <scope>NUCLEOTIDE SEQUENCE [LARGE SCALE GENOMIC DNA]</scope>
    <source>
        <strain evidence="2 3">DSM 105135</strain>
    </source>
</reference>
<sequence length="222" mass="25094">MASRFQYTDLQRITRWLGWLMLPPLLLTVRGFVHGLDSYHWMAGVPLDTALSALPADVRHSLNTDGMLRLSQITATMVMLNFLCFGWMFIAFRNLIVLNGQGESSAHSPMGIIKDIASGLLTATRMLRRLFQGSAHPDHAHLTLRYTIPACTLSLIVANVCKILAVVDLHAANTVRDWMAGERWMLAAYVFYVLLYLLAWRVATRLEMLQRAAWQRLQPAQA</sequence>
<feature type="transmembrane region" description="Helical" evidence="1">
    <location>
        <begin position="16"/>
        <end position="33"/>
    </location>
</feature>
<feature type="transmembrane region" description="Helical" evidence="1">
    <location>
        <begin position="70"/>
        <end position="90"/>
    </location>
</feature>